<protein>
    <recommendedName>
        <fullName evidence="2">DUF5672 domain-containing protein</fullName>
    </recommendedName>
</protein>
<evidence type="ECO:0008006" key="2">
    <source>
        <dbReference type="Google" id="ProtNLM"/>
    </source>
</evidence>
<name>X1BKJ0_9ZZZZ</name>
<organism evidence="1">
    <name type="scientific">marine sediment metagenome</name>
    <dbReference type="NCBI Taxonomy" id="412755"/>
    <lineage>
        <taxon>unclassified sequences</taxon>
        <taxon>metagenomes</taxon>
        <taxon>ecological metagenomes</taxon>
    </lineage>
</organism>
<sequence>MPDYTLVCGVDAKHIRQLAWVWPTWKLKKPSLLEHPMIVFYDWKQVKGEEITAVVDHPDLSLVPWPPEGVVHDRTTEDKWGDPQRYKMLAGFVYVPAEHVKTEYWLKLDVDTVATGQDDWIDEKWFENDPAIVAQSWGFTKPPDQMQVLDKWARTVLYLRCSKSLNLIPKEGSNRLGHKRIISWCGFFNTEFSKECKYYALSVGYGYLPVPSQDGFMWFMAKRLGYDIVRTQMKSLGWEHWGTEYNIRQAVERVLSNGQ</sequence>
<proteinExistence type="predicted"/>
<dbReference type="EMBL" id="BART01015447">
    <property type="protein sequence ID" value="GAG84583.1"/>
    <property type="molecule type" value="Genomic_DNA"/>
</dbReference>
<accession>X1BKJ0</accession>
<reference evidence="1" key="1">
    <citation type="journal article" date="2014" name="Front. Microbiol.">
        <title>High frequency of phylogenetically diverse reductive dehalogenase-homologous genes in deep subseafloor sedimentary metagenomes.</title>
        <authorList>
            <person name="Kawai M."/>
            <person name="Futagami T."/>
            <person name="Toyoda A."/>
            <person name="Takaki Y."/>
            <person name="Nishi S."/>
            <person name="Hori S."/>
            <person name="Arai W."/>
            <person name="Tsubouchi T."/>
            <person name="Morono Y."/>
            <person name="Uchiyama I."/>
            <person name="Ito T."/>
            <person name="Fujiyama A."/>
            <person name="Inagaki F."/>
            <person name="Takami H."/>
        </authorList>
    </citation>
    <scope>NUCLEOTIDE SEQUENCE</scope>
    <source>
        <strain evidence="1">Expedition CK06-06</strain>
    </source>
</reference>
<gene>
    <name evidence="1" type="ORF">S01H4_29991</name>
</gene>
<evidence type="ECO:0000313" key="1">
    <source>
        <dbReference type="EMBL" id="GAG84583.1"/>
    </source>
</evidence>
<comment type="caution">
    <text evidence="1">The sequence shown here is derived from an EMBL/GenBank/DDBJ whole genome shotgun (WGS) entry which is preliminary data.</text>
</comment>
<dbReference type="AlphaFoldDB" id="X1BKJ0"/>